<keyword evidence="1" id="KW-0808">Transferase</keyword>
<reference evidence="3" key="1">
    <citation type="journal article" date="2020" name="mSystems">
        <title>Genome- and Community-Level Interaction Insights into Carbon Utilization and Element Cycling Functions of Hydrothermarchaeota in Hydrothermal Sediment.</title>
        <authorList>
            <person name="Zhou Z."/>
            <person name="Liu Y."/>
            <person name="Xu W."/>
            <person name="Pan J."/>
            <person name="Luo Z.H."/>
            <person name="Li M."/>
        </authorList>
    </citation>
    <scope>NUCLEOTIDE SEQUENCE [LARGE SCALE GENOMIC DNA]</scope>
    <source>
        <strain evidence="3">SpSt-488</strain>
    </source>
</reference>
<dbReference type="EMBL" id="DSUT01000004">
    <property type="protein sequence ID" value="HGK27344.1"/>
    <property type="molecule type" value="Genomic_DNA"/>
</dbReference>
<protein>
    <submittedName>
        <fullName evidence="3">tRNA 2-thiocytidine biosynthesis protein TtcA</fullName>
    </submittedName>
</protein>
<dbReference type="GO" id="GO:0016740">
    <property type="term" value="F:transferase activity"/>
    <property type="evidence" value="ECO:0007669"/>
    <property type="project" value="UniProtKB-KW"/>
</dbReference>
<feature type="domain" description="tRNA(Ile)-lysidine/2-thiocytidine synthase N-terminal" evidence="2">
    <location>
        <begin position="28"/>
        <end position="207"/>
    </location>
</feature>
<dbReference type="PANTHER" id="PTHR43686">
    <property type="entry name" value="SULFURTRANSFERASE-RELATED"/>
    <property type="match status" value="1"/>
</dbReference>
<dbReference type="GO" id="GO:0008033">
    <property type="term" value="P:tRNA processing"/>
    <property type="evidence" value="ECO:0007669"/>
    <property type="project" value="InterPro"/>
</dbReference>
<dbReference type="PIRSF" id="PIRSF004976">
    <property type="entry name" value="ATPase_YdaO"/>
    <property type="match status" value="1"/>
</dbReference>
<name>A0A7C4CCK5_UNCW3</name>
<dbReference type="Gene3D" id="3.40.50.620">
    <property type="entry name" value="HUPs"/>
    <property type="match status" value="1"/>
</dbReference>
<dbReference type="InterPro" id="IPR014729">
    <property type="entry name" value="Rossmann-like_a/b/a_fold"/>
</dbReference>
<organism evidence="3">
    <name type="scientific">candidate division WOR-3 bacterium</name>
    <dbReference type="NCBI Taxonomy" id="2052148"/>
    <lineage>
        <taxon>Bacteria</taxon>
        <taxon>Bacteria division WOR-3</taxon>
    </lineage>
</organism>
<evidence type="ECO:0000259" key="2">
    <source>
        <dbReference type="Pfam" id="PF01171"/>
    </source>
</evidence>
<gene>
    <name evidence="3" type="ORF">ENS41_00110</name>
</gene>
<evidence type="ECO:0000256" key="1">
    <source>
        <dbReference type="ARBA" id="ARBA00022679"/>
    </source>
</evidence>
<accession>A0A7C4CCK5</accession>
<dbReference type="SUPFAM" id="SSF52402">
    <property type="entry name" value="Adenine nucleotide alpha hydrolases-like"/>
    <property type="match status" value="1"/>
</dbReference>
<dbReference type="InterPro" id="IPR035107">
    <property type="entry name" value="tRNA_thiolation_TtcA_Ctu1"/>
</dbReference>
<comment type="caution">
    <text evidence="3">The sequence shown here is derived from an EMBL/GenBank/DDBJ whole genome shotgun (WGS) entry which is preliminary data.</text>
</comment>
<proteinExistence type="predicted"/>
<dbReference type="InterPro" id="IPR011063">
    <property type="entry name" value="TilS/TtcA_N"/>
</dbReference>
<dbReference type="AlphaFoldDB" id="A0A7C4CCK5"/>
<sequence>MSRAVKQACRLLHSAIEKHRLIEDGETVIVGFSGGADSLCLLHLLAHYSSHNRKNWHIVAVHVDPGFPEWNSTRIERLCRSLELSCTVIKLDIPGRTKTSTLNPCHVCSRERRKALFETAARLGARRIALAHHMEDVNETLLMNLLYTASLAAILPCQSLFKGRLDIIRPLYYFDKPLIRACLRQQRLRPVRLRCPHERTSARVRLRRFLERLYRQNRRIRTNLFWGLHNPKPDYLPTRGRPHSLP</sequence>
<evidence type="ECO:0000313" key="3">
    <source>
        <dbReference type="EMBL" id="HGK27344.1"/>
    </source>
</evidence>
<dbReference type="Pfam" id="PF01171">
    <property type="entry name" value="ATP_bind_3"/>
    <property type="match status" value="1"/>
</dbReference>
<dbReference type="PANTHER" id="PTHR43686:SF1">
    <property type="entry name" value="AMINOTRAN_5 DOMAIN-CONTAINING PROTEIN"/>
    <property type="match status" value="1"/>
</dbReference>